<gene>
    <name evidence="4" type="ORF">H8S20_00320</name>
</gene>
<evidence type="ECO:0000256" key="1">
    <source>
        <dbReference type="ARBA" id="ARBA00022741"/>
    </source>
</evidence>
<dbReference type="PIRSF" id="PIRSF033887">
    <property type="entry name" value="PduX"/>
    <property type="match status" value="1"/>
</dbReference>
<keyword evidence="5" id="KW-1185">Reference proteome</keyword>
<dbReference type="SUPFAM" id="SSF54211">
    <property type="entry name" value="Ribosomal protein S5 domain 2-like"/>
    <property type="match status" value="1"/>
</dbReference>
<organism evidence="4 5">
    <name type="scientific">Clostridium hominis</name>
    <dbReference type="NCBI Taxonomy" id="2763036"/>
    <lineage>
        <taxon>Bacteria</taxon>
        <taxon>Bacillati</taxon>
        <taxon>Bacillota</taxon>
        <taxon>Clostridia</taxon>
        <taxon>Eubacteriales</taxon>
        <taxon>Clostridiaceae</taxon>
        <taxon>Clostridium</taxon>
    </lineage>
</organism>
<comment type="caution">
    <text evidence="4">The sequence shown here is derived from an EMBL/GenBank/DDBJ whole genome shotgun (WGS) entry which is preliminary data.</text>
</comment>
<dbReference type="InterPro" id="IPR006204">
    <property type="entry name" value="GHMP_kinase_N_dom"/>
</dbReference>
<dbReference type="Gene3D" id="3.30.230.120">
    <property type="match status" value="1"/>
</dbReference>
<accession>A0ABR7D7H3</accession>
<dbReference type="PANTHER" id="PTHR43527:SF1">
    <property type="entry name" value="L-THREONINE KINASE"/>
    <property type="match status" value="1"/>
</dbReference>
<dbReference type="EMBL" id="JACOOO010000001">
    <property type="protein sequence ID" value="MBC5627329.1"/>
    <property type="molecule type" value="Genomic_DNA"/>
</dbReference>
<evidence type="ECO:0000313" key="5">
    <source>
        <dbReference type="Proteomes" id="UP000596929"/>
    </source>
</evidence>
<dbReference type="InterPro" id="IPR020568">
    <property type="entry name" value="Ribosomal_Su5_D2-typ_SF"/>
</dbReference>
<evidence type="ECO:0000256" key="2">
    <source>
        <dbReference type="ARBA" id="ARBA00022777"/>
    </source>
</evidence>
<dbReference type="RefSeq" id="WP_186859015.1">
    <property type="nucleotide sequence ID" value="NZ_JACOOO010000001.1"/>
</dbReference>
<feature type="domain" description="GHMP kinase N-terminal" evidence="3">
    <location>
        <begin position="55"/>
        <end position="120"/>
    </location>
</feature>
<dbReference type="Pfam" id="PF00288">
    <property type="entry name" value="GHMP_kinases_N"/>
    <property type="match status" value="1"/>
</dbReference>
<dbReference type="InterPro" id="IPR012363">
    <property type="entry name" value="PduX"/>
</dbReference>
<proteinExistence type="predicted"/>
<evidence type="ECO:0000313" key="4">
    <source>
        <dbReference type="EMBL" id="MBC5627329.1"/>
    </source>
</evidence>
<reference evidence="4 5" key="1">
    <citation type="submission" date="2020-08" db="EMBL/GenBank/DDBJ databases">
        <title>Genome public.</title>
        <authorList>
            <person name="Liu C."/>
            <person name="Sun Q."/>
        </authorList>
    </citation>
    <scope>NUCLEOTIDE SEQUENCE [LARGE SCALE GENOMIC DNA]</scope>
    <source>
        <strain evidence="4 5">NSJ-6</strain>
    </source>
</reference>
<protein>
    <submittedName>
        <fullName evidence="4">Kinase</fullName>
    </submittedName>
</protein>
<evidence type="ECO:0000259" key="3">
    <source>
        <dbReference type="Pfam" id="PF00288"/>
    </source>
</evidence>
<dbReference type="Proteomes" id="UP000596929">
    <property type="component" value="Unassembled WGS sequence"/>
</dbReference>
<dbReference type="PANTHER" id="PTHR43527">
    <property type="entry name" value="4-DIPHOSPHOCYTIDYL-2-C-METHYL-D-ERYTHRITOL KINASE, CHLOROPLASTIC"/>
    <property type="match status" value="1"/>
</dbReference>
<keyword evidence="2 4" id="KW-0808">Transferase</keyword>
<dbReference type="GO" id="GO:0016301">
    <property type="term" value="F:kinase activity"/>
    <property type="evidence" value="ECO:0007669"/>
    <property type="project" value="UniProtKB-KW"/>
</dbReference>
<name>A0ABR7D7H3_9CLOT</name>
<keyword evidence="1" id="KW-0547">Nucleotide-binding</keyword>
<keyword evidence="2 4" id="KW-0418">Kinase</keyword>
<sequence length="276" mass="31673">MEVIERYPGSVGEIIQGKYNGIDVLLSCPINLYTEIILSDEKERDNEREYIKSYRFIDNILDKWGYRNWKIALSINSTIPKGKGFASSTADLSAIYNGLLRLTDRKFNEEELIKNCLKIEPTDSIIFDKATIFDYKEGKVIEKVGNYFKFHVLCFIGENVVDTVEYNSKELQPLKKIDDLLGELREAFEDKDIKKLAKVSTESIIRNQHRLKYNILVEVLEINNLLGGLGIIGAHSGDMLGIIFDNIDEEKMKRIKNININGYEKIIVETLDSVVH</sequence>